<feature type="binding site" evidence="3">
    <location>
        <position position="167"/>
    </location>
    <ligand>
        <name>Zn(2+)</name>
        <dbReference type="ChEBI" id="CHEBI:29105"/>
    </ligand>
</feature>
<dbReference type="SUPFAM" id="SSF51182">
    <property type="entry name" value="RmlC-like cupins"/>
    <property type="match status" value="1"/>
</dbReference>
<dbReference type="PIRSF" id="PIRSF036894">
    <property type="entry name" value="PMI_Firm_short"/>
    <property type="match status" value="1"/>
</dbReference>
<dbReference type="GO" id="GO:0008270">
    <property type="term" value="F:zinc ion binding"/>
    <property type="evidence" value="ECO:0007669"/>
    <property type="project" value="InterPro"/>
</dbReference>
<dbReference type="Pfam" id="PF20511">
    <property type="entry name" value="PMI_typeI_cat"/>
    <property type="match status" value="1"/>
</dbReference>
<keyword evidence="7" id="KW-1185">Reference proteome</keyword>
<feature type="active site" evidence="4">
    <location>
        <position position="187"/>
    </location>
</feature>
<sequence>MSNIIFLKPFFKPTLWANDNLQKMYHLKEKVGEAWLISVIKNCESIVKSTNEKLSDFIKHNPEFFNLSIEESKTFEYPHLIKFLDAKTPLSIQVHPNDEYAKKYHSLGKNECWYVLKTSDEPFILGTNTNKRQEILEAINSHLIEKYLNKIKLEKDDFVYIPAGLIHGIPSETMVFELQQSSDITFRLYDYERRDINGNKREIHIKESIDTMNLDLEVKIQKELTNNFYQTENFKLTKLNLKNQQEVISTNNAKHCVEVVVFDGTGYINNIPIKTGDALLISKKQQNFLVKGTVSLFISFI</sequence>
<dbReference type="InterPro" id="IPR014710">
    <property type="entry name" value="RmlC-like_jellyroll"/>
</dbReference>
<feature type="domain" description="Phosphomannose isomerase type I catalytic" evidence="5">
    <location>
        <begin position="29"/>
        <end position="107"/>
    </location>
</feature>
<evidence type="ECO:0000313" key="6">
    <source>
        <dbReference type="EMBL" id="TDV24494.1"/>
    </source>
</evidence>
<evidence type="ECO:0000259" key="5">
    <source>
        <dbReference type="Pfam" id="PF20511"/>
    </source>
</evidence>
<dbReference type="RefSeq" id="WP_134110827.1">
    <property type="nucleotide sequence ID" value="NZ_SOCN01000001.1"/>
</dbReference>
<organism evidence="6 7">
    <name type="scientific">Mycoplasmopsis mustelae</name>
    <dbReference type="NCBI Taxonomy" id="171289"/>
    <lineage>
        <taxon>Bacteria</taxon>
        <taxon>Bacillati</taxon>
        <taxon>Mycoplasmatota</taxon>
        <taxon>Mycoplasmoidales</taxon>
        <taxon>Metamycoplasmataceae</taxon>
        <taxon>Mycoplasmopsis</taxon>
    </lineage>
</organism>
<dbReference type="PANTHER" id="PTHR42742:SF3">
    <property type="entry name" value="FRUCTOKINASE"/>
    <property type="match status" value="1"/>
</dbReference>
<keyword evidence="1 3" id="KW-0479">Metal-binding</keyword>
<accession>A0A4R7UFL3</accession>
<dbReference type="PANTHER" id="PTHR42742">
    <property type="entry name" value="TRANSCRIPTIONAL REPRESSOR MPRA"/>
    <property type="match status" value="1"/>
</dbReference>
<dbReference type="GO" id="GO:0005975">
    <property type="term" value="P:carbohydrate metabolic process"/>
    <property type="evidence" value="ECO:0007669"/>
    <property type="project" value="InterPro"/>
</dbReference>
<keyword evidence="6" id="KW-0413">Isomerase</keyword>
<keyword evidence="2 3" id="KW-0862">Zinc</keyword>
<dbReference type="AlphaFoldDB" id="A0A4R7UFL3"/>
<comment type="cofactor">
    <cofactor evidence="3">
        <name>Zn(2+)</name>
        <dbReference type="ChEBI" id="CHEBI:29105"/>
    </cofactor>
    <text evidence="3">Binds 1 zinc ion per subunit.</text>
</comment>
<comment type="caution">
    <text evidence="6">The sequence shown here is derived from an EMBL/GenBank/DDBJ whole genome shotgun (WGS) entry which is preliminary data.</text>
</comment>
<protein>
    <submittedName>
        <fullName evidence="6">Mannose-6-phosphate isomerase type 1</fullName>
    </submittedName>
</protein>
<gene>
    <name evidence="6" type="ORF">BCF59_0467</name>
</gene>
<dbReference type="InterPro" id="IPR014628">
    <property type="entry name" value="Man6P_isomerase_Firm_short"/>
</dbReference>
<dbReference type="EMBL" id="SOCN01000001">
    <property type="protein sequence ID" value="TDV24494.1"/>
    <property type="molecule type" value="Genomic_DNA"/>
</dbReference>
<evidence type="ECO:0000256" key="2">
    <source>
        <dbReference type="ARBA" id="ARBA00022833"/>
    </source>
</evidence>
<dbReference type="OrthoDB" id="9808275at2"/>
<evidence type="ECO:0000313" key="7">
    <source>
        <dbReference type="Proteomes" id="UP000295757"/>
    </source>
</evidence>
<evidence type="ECO:0000256" key="3">
    <source>
        <dbReference type="PIRSR" id="PIRSR036894-1"/>
    </source>
</evidence>
<feature type="binding site" evidence="3">
    <location>
        <position position="95"/>
    </location>
    <ligand>
        <name>Zn(2+)</name>
        <dbReference type="ChEBI" id="CHEBI:29105"/>
    </ligand>
</feature>
<dbReference type="Proteomes" id="UP000295757">
    <property type="component" value="Unassembled WGS sequence"/>
</dbReference>
<feature type="binding site" evidence="3">
    <location>
        <position position="111"/>
    </location>
    <ligand>
        <name>Zn(2+)</name>
        <dbReference type="ChEBI" id="CHEBI:29105"/>
    </ligand>
</feature>
<dbReference type="CDD" id="cd07010">
    <property type="entry name" value="cupin_PMI_type_I_N_bac"/>
    <property type="match status" value="1"/>
</dbReference>
<name>A0A4R7UFL3_9BACT</name>
<dbReference type="GO" id="GO:0004476">
    <property type="term" value="F:mannose-6-phosphate isomerase activity"/>
    <property type="evidence" value="ECO:0007669"/>
    <property type="project" value="InterPro"/>
</dbReference>
<reference evidence="6 7" key="1">
    <citation type="submission" date="2019-03" db="EMBL/GenBank/DDBJ databases">
        <title>Genomic Encyclopedia of Archaeal and Bacterial Type Strains, Phase II (KMG-II): from individual species to whole genera.</title>
        <authorList>
            <person name="Goeker M."/>
        </authorList>
    </citation>
    <scope>NUCLEOTIDE SEQUENCE [LARGE SCALE GENOMIC DNA]</scope>
    <source>
        <strain evidence="6 7">ATCC 35214</strain>
    </source>
</reference>
<evidence type="ECO:0000256" key="1">
    <source>
        <dbReference type="ARBA" id="ARBA00022723"/>
    </source>
</evidence>
<evidence type="ECO:0000256" key="4">
    <source>
        <dbReference type="PIRSR" id="PIRSR036894-2"/>
    </source>
</evidence>
<proteinExistence type="predicted"/>
<dbReference type="InterPro" id="IPR046457">
    <property type="entry name" value="PMI_typeI_cat"/>
</dbReference>
<dbReference type="Gene3D" id="2.60.120.10">
    <property type="entry name" value="Jelly Rolls"/>
    <property type="match status" value="2"/>
</dbReference>
<dbReference type="InterPro" id="IPR011051">
    <property type="entry name" value="RmlC_Cupin_sf"/>
</dbReference>
<dbReference type="InterPro" id="IPR051804">
    <property type="entry name" value="Carb_Metab_Reg_Kinase/Isom"/>
</dbReference>